<comment type="pathway">
    <text evidence="4">Amine and polyamine biosynthesis; betaine biosynthesis via choline pathway; betaine from betaine aldehyde: step 1/1.</text>
</comment>
<dbReference type="PANTHER" id="PTHR43860:SF2">
    <property type="entry name" value="BETAINE ALDEHYDE DEHYDROGENASE-RELATED"/>
    <property type="match status" value="1"/>
</dbReference>
<evidence type="ECO:0000256" key="5">
    <source>
        <dbReference type="PROSITE-ProRule" id="PRU10007"/>
    </source>
</evidence>
<evidence type="ECO:0000256" key="6">
    <source>
        <dbReference type="RuleBase" id="RU003345"/>
    </source>
</evidence>
<feature type="active site" evidence="5">
    <location>
        <position position="263"/>
    </location>
</feature>
<comment type="caution">
    <text evidence="8">The sequence shown here is derived from an EMBL/GenBank/DDBJ whole genome shotgun (WGS) entry which is preliminary data.</text>
</comment>
<dbReference type="EMBL" id="LFYR01001606">
    <property type="protein sequence ID" value="KMZ60546.1"/>
    <property type="molecule type" value="Genomic_DNA"/>
</dbReference>
<dbReference type="CDD" id="cd07110">
    <property type="entry name" value="ALDH_F10_BADH"/>
    <property type="match status" value="1"/>
</dbReference>
<sequence>MLTSTVNVPHRNLFINGEWKESTKGKRIPIINPTTEQSIGDIPAGTAEDVDIAVEAARNAFYRNKGKDWARASGAYRANYLRAIASKVTERKSDLAKLESLDCGKPLDEALWDMDDVARCFEYYADLAEALDETQGAPLALPMETFKCHILKEPIGIVGLISPWNYPLLMATWKVAPSMAAGCTAVLKPSELASVTCLELADICIEVNLPPGVLNIVTGLGDEAGAPLSCHPHVDKVAFTGSLETGKKVMTASAQLVKPVSMELGGKSPIIIFEDVDIDKAVEWALFGCFWTNGQICSSTSRLLVHKSISKTFIEKLISWANNIKIADPMEEGCRLGPVISESQYEKIMKFIATAKSEGATVSCGGGRPDYLKRGFYIAPTIMTDVDPSMEIWREEVFGPVLCVVTFETEEEAIHLANNSKYGLAGAILSKDRDRCSRVVKEVRAGIMWINCSQPTFCEAPWGGTKRSGFGRELGKWGLENYLNTKQVTEYISDDPWGWYSSPSKL</sequence>
<evidence type="ECO:0000256" key="3">
    <source>
        <dbReference type="ARBA" id="ARBA00023027"/>
    </source>
</evidence>
<dbReference type="STRING" id="29655.A0A0K9NUT5"/>
<evidence type="ECO:0000259" key="7">
    <source>
        <dbReference type="Pfam" id="PF00171"/>
    </source>
</evidence>
<dbReference type="Gene3D" id="3.40.309.10">
    <property type="entry name" value="Aldehyde Dehydrogenase, Chain A, domain 2"/>
    <property type="match status" value="1"/>
</dbReference>
<dbReference type="Gene3D" id="3.40.605.10">
    <property type="entry name" value="Aldehyde Dehydrogenase, Chain A, domain 1"/>
    <property type="match status" value="1"/>
</dbReference>
<comment type="similarity">
    <text evidence="1 6">Belongs to the aldehyde dehydrogenase family.</text>
</comment>
<dbReference type="PANTHER" id="PTHR43860">
    <property type="entry name" value="BETAINE ALDEHYDE DEHYDROGENASE"/>
    <property type="match status" value="1"/>
</dbReference>
<dbReference type="OrthoDB" id="310895at2759"/>
<evidence type="ECO:0000256" key="4">
    <source>
        <dbReference type="ARBA" id="ARBA00037921"/>
    </source>
</evidence>
<reference evidence="9" key="1">
    <citation type="journal article" date="2016" name="Nature">
        <title>The genome of the seagrass Zostera marina reveals angiosperm adaptation to the sea.</title>
        <authorList>
            <person name="Olsen J.L."/>
            <person name="Rouze P."/>
            <person name="Verhelst B."/>
            <person name="Lin Y.-C."/>
            <person name="Bayer T."/>
            <person name="Collen J."/>
            <person name="Dattolo E."/>
            <person name="De Paoli E."/>
            <person name="Dittami S."/>
            <person name="Maumus F."/>
            <person name="Michel G."/>
            <person name="Kersting A."/>
            <person name="Lauritano C."/>
            <person name="Lohaus R."/>
            <person name="Toepel M."/>
            <person name="Tonon T."/>
            <person name="Vanneste K."/>
            <person name="Amirebrahimi M."/>
            <person name="Brakel J."/>
            <person name="Bostroem C."/>
            <person name="Chovatia M."/>
            <person name="Grimwood J."/>
            <person name="Jenkins J.W."/>
            <person name="Jueterbock A."/>
            <person name="Mraz A."/>
            <person name="Stam W.T."/>
            <person name="Tice H."/>
            <person name="Bornberg-Bauer E."/>
            <person name="Green P.J."/>
            <person name="Pearson G.A."/>
            <person name="Procaccini G."/>
            <person name="Duarte C.M."/>
            <person name="Schmutz J."/>
            <person name="Reusch T.B.H."/>
            <person name="Van de Peer Y."/>
        </authorList>
    </citation>
    <scope>NUCLEOTIDE SEQUENCE [LARGE SCALE GENOMIC DNA]</scope>
    <source>
        <strain evidence="9">cv. Finnish</strain>
    </source>
</reference>
<evidence type="ECO:0000256" key="2">
    <source>
        <dbReference type="ARBA" id="ARBA00023002"/>
    </source>
</evidence>
<accession>A0A0K9NUT5</accession>
<proteinExistence type="inferred from homology"/>
<dbReference type="FunFam" id="3.40.605.10:FF:000007">
    <property type="entry name" value="NAD/NADP-dependent betaine aldehyde dehydrogenase"/>
    <property type="match status" value="1"/>
</dbReference>
<keyword evidence="9" id="KW-1185">Reference proteome</keyword>
<name>A0A0K9NUT5_ZOSMR</name>
<dbReference type="PROSITE" id="PS00687">
    <property type="entry name" value="ALDEHYDE_DEHYDR_GLU"/>
    <property type="match status" value="1"/>
</dbReference>
<dbReference type="FunFam" id="3.40.309.10:FF:000012">
    <property type="entry name" value="Betaine aldehyde dehydrogenase"/>
    <property type="match status" value="1"/>
</dbReference>
<dbReference type="SUPFAM" id="SSF53720">
    <property type="entry name" value="ALDH-like"/>
    <property type="match status" value="1"/>
</dbReference>
<protein>
    <submittedName>
        <fullName evidence="8">Putative Betaine-aldehyde dehydrogenase</fullName>
    </submittedName>
</protein>
<feature type="domain" description="Aldehyde dehydrogenase" evidence="7">
    <location>
        <begin position="19"/>
        <end position="488"/>
    </location>
</feature>
<dbReference type="InterPro" id="IPR015590">
    <property type="entry name" value="Aldehyde_DH_dom"/>
</dbReference>
<keyword evidence="2 6" id="KW-0560">Oxidoreductase</keyword>
<evidence type="ECO:0000313" key="9">
    <source>
        <dbReference type="Proteomes" id="UP000036987"/>
    </source>
</evidence>
<dbReference type="AlphaFoldDB" id="A0A0K9NUT5"/>
<dbReference type="GO" id="GO:0004029">
    <property type="term" value="F:aldehyde dehydrogenase (NAD+) activity"/>
    <property type="evidence" value="ECO:0007669"/>
    <property type="project" value="UniProtKB-ARBA"/>
</dbReference>
<organism evidence="8 9">
    <name type="scientific">Zostera marina</name>
    <name type="common">Eelgrass</name>
    <dbReference type="NCBI Taxonomy" id="29655"/>
    <lineage>
        <taxon>Eukaryota</taxon>
        <taxon>Viridiplantae</taxon>
        <taxon>Streptophyta</taxon>
        <taxon>Embryophyta</taxon>
        <taxon>Tracheophyta</taxon>
        <taxon>Spermatophyta</taxon>
        <taxon>Magnoliopsida</taxon>
        <taxon>Liliopsida</taxon>
        <taxon>Zosteraceae</taxon>
        <taxon>Zostera</taxon>
    </lineage>
</organism>
<keyword evidence="3" id="KW-0520">NAD</keyword>
<dbReference type="Pfam" id="PF00171">
    <property type="entry name" value="Aldedh"/>
    <property type="match status" value="1"/>
</dbReference>
<dbReference type="OMA" id="PMPIAAW"/>
<dbReference type="InterPro" id="IPR029510">
    <property type="entry name" value="Ald_DH_CS_GLU"/>
</dbReference>
<dbReference type="Proteomes" id="UP000036987">
    <property type="component" value="Unassembled WGS sequence"/>
</dbReference>
<dbReference type="InterPro" id="IPR016162">
    <property type="entry name" value="Ald_DH_N"/>
</dbReference>
<evidence type="ECO:0000256" key="1">
    <source>
        <dbReference type="ARBA" id="ARBA00009986"/>
    </source>
</evidence>
<dbReference type="InterPro" id="IPR016163">
    <property type="entry name" value="Ald_DH_C"/>
</dbReference>
<evidence type="ECO:0000313" key="8">
    <source>
        <dbReference type="EMBL" id="KMZ60546.1"/>
    </source>
</evidence>
<gene>
    <name evidence="8" type="ORF">ZOSMA_58G00020</name>
</gene>
<dbReference type="InterPro" id="IPR016161">
    <property type="entry name" value="Ald_DH/histidinol_DH"/>
</dbReference>